<protein>
    <recommendedName>
        <fullName evidence="3">Ubiquitin-like domain-containing protein</fullName>
    </recommendedName>
</protein>
<feature type="compositionally biased region" description="Basic and acidic residues" evidence="1">
    <location>
        <begin position="960"/>
        <end position="987"/>
    </location>
</feature>
<feature type="compositionally biased region" description="Low complexity" evidence="1">
    <location>
        <begin position="765"/>
        <end position="781"/>
    </location>
</feature>
<dbReference type="Gene3D" id="1.25.10.10">
    <property type="entry name" value="Leucine-rich Repeat Variant"/>
    <property type="match status" value="1"/>
</dbReference>
<feature type="signal peptide" evidence="2">
    <location>
        <begin position="1"/>
        <end position="28"/>
    </location>
</feature>
<comment type="caution">
    <text evidence="4">The sequence shown here is derived from an EMBL/GenBank/DDBJ whole genome shotgun (WGS) entry which is preliminary data.</text>
</comment>
<feature type="compositionally biased region" description="Acidic residues" evidence="1">
    <location>
        <begin position="833"/>
        <end position="842"/>
    </location>
</feature>
<dbReference type="SUPFAM" id="SSF48371">
    <property type="entry name" value="ARM repeat"/>
    <property type="match status" value="1"/>
</dbReference>
<dbReference type="Pfam" id="PF00240">
    <property type="entry name" value="ubiquitin"/>
    <property type="match status" value="1"/>
</dbReference>
<dbReference type="Gene3D" id="3.30.200.20">
    <property type="entry name" value="Phosphorylase Kinase, domain 1"/>
    <property type="match status" value="1"/>
</dbReference>
<feature type="region of interest" description="Disordered" evidence="1">
    <location>
        <begin position="761"/>
        <end position="821"/>
    </location>
</feature>
<proteinExistence type="predicted"/>
<dbReference type="InterPro" id="IPR016024">
    <property type="entry name" value="ARM-type_fold"/>
</dbReference>
<dbReference type="Gene3D" id="1.10.510.10">
    <property type="entry name" value="Transferase(Phosphotransferase) domain 1"/>
    <property type="match status" value="1"/>
</dbReference>
<dbReference type="SUPFAM" id="SSF56112">
    <property type="entry name" value="Protein kinase-like (PK-like)"/>
    <property type="match status" value="1"/>
</dbReference>
<feature type="region of interest" description="Disordered" evidence="1">
    <location>
        <begin position="833"/>
        <end position="853"/>
    </location>
</feature>
<feature type="region of interest" description="Disordered" evidence="1">
    <location>
        <begin position="891"/>
        <end position="993"/>
    </location>
</feature>
<sequence>MQIPTTISPIHFAIPIVLILLRVAYAQAKRLVGSSNKSMTYVVKWGRERLYFPLPSPDSKLSVIRQQVADYTQLPPNSFKLVHAGAVMKDDNALISSYGIKEKSTIAIVGGDNSAPIKSAPERRTEDSIISQIRTELDKVRQTLQPDVDDFLSFIEPTATSSASAPKPAARPLLNKTEKRSDLAQEHIRLGELLLQSLLRLDAINAEVQKSGLNLPFSLGTKASSYEGKSIWTLYDGTKRDDGTPVSVFEFDANQPGKRNWLPLAKNALRKLRTVRHPDVLKFLDGVETDTTVYIMTERIALVFVNEPCASTHGNVRIDSIFISPSGEWKLGGFEVLSSPQDDAAVIYTLGSLLPDASTYASPEVKKGGWSALKEQGTAAADSYDLGLLIHFTFNPSHPLPATAQPPHPPPAASSRGSIPVSIFPPFKRLLNPNPKARLSSKQFLELGMAETAGDGSGFFASNRLVKVCAGLDNFSIASESEKTNLLRMLKESASSLPPEFASYRVLPSLASALEFGGASATAILPLVLQLGKNVAPQDYSSVILVHLIKLFASPDRGTRMALLDHLPEYADKLDKKTVVDKIWTNLQTGFSDTVPVIREATIRSIILLSDKFNERILNNDLLRHLAKMQADPEASIRLMALMATIECFEIEEIATRVIPNMAFTMIDKEKLVRDQAYKAMQLFVNKLEVHAATMPETSEAEGEVFVIGGFAPSSPGSNTIVNSAAGAAGALAGWAISSLGKKLAAADLQSTMNAVPAAADIDRPTSAPPTSTSNPANSLTRPSPYPTFSAVLSTPDRVPVTRNVGSTSKAKGMQLGASKVPVSAHMPAEWAEEAAAEAEAEEASRSNPWGSDDLMDVNADQDDWSAFESAPAPVPVIGLGFQNFTPPSNIMSPPLSARDPLTSSDWGATMSPPAQRKVSAHVQSPVSFRSPTPSDSGKTDPIGSRRASPAPVQQVATMTKEEKAAEMARRKEERRQRIAALKEQKKTVGSKP</sequence>
<evidence type="ECO:0000259" key="3">
    <source>
        <dbReference type="PROSITE" id="PS50053"/>
    </source>
</evidence>
<keyword evidence="2" id="KW-0732">Signal</keyword>
<dbReference type="InterPro" id="IPR011989">
    <property type="entry name" value="ARM-like"/>
</dbReference>
<dbReference type="InterPro" id="IPR011009">
    <property type="entry name" value="Kinase-like_dom_sf"/>
</dbReference>
<dbReference type="PANTHER" id="PTHR12984">
    <property type="entry name" value="SCY1-RELATED S/T PROTEIN KINASE-LIKE"/>
    <property type="match status" value="1"/>
</dbReference>
<dbReference type="InterPro" id="IPR029071">
    <property type="entry name" value="Ubiquitin-like_domsf"/>
</dbReference>
<feature type="chain" id="PRO_5020742087" description="Ubiquitin-like domain-containing protein" evidence="2">
    <location>
        <begin position="29"/>
        <end position="993"/>
    </location>
</feature>
<dbReference type="AlphaFoldDB" id="A0A4S4KV54"/>
<gene>
    <name evidence="4" type="ORF">EW026_g327</name>
</gene>
<reference evidence="4 5" key="1">
    <citation type="submission" date="2019-02" db="EMBL/GenBank/DDBJ databases">
        <title>Genome sequencing of the rare red list fungi Phlebia centrifuga.</title>
        <authorList>
            <person name="Buettner E."/>
            <person name="Kellner H."/>
        </authorList>
    </citation>
    <scope>NUCLEOTIDE SEQUENCE [LARGE SCALE GENOMIC DNA]</scope>
    <source>
        <strain evidence="4 5">DSM 108282</strain>
    </source>
</reference>
<dbReference type="EMBL" id="SGPJ01000004">
    <property type="protein sequence ID" value="THH02575.1"/>
    <property type="molecule type" value="Genomic_DNA"/>
</dbReference>
<evidence type="ECO:0000313" key="5">
    <source>
        <dbReference type="Proteomes" id="UP000309038"/>
    </source>
</evidence>
<dbReference type="PANTHER" id="PTHR12984:SF3">
    <property type="entry name" value="N-TERMINAL KINASE-LIKE PROTEIN"/>
    <property type="match status" value="1"/>
</dbReference>
<dbReference type="Proteomes" id="UP000309038">
    <property type="component" value="Unassembled WGS sequence"/>
</dbReference>
<dbReference type="InterPro" id="IPR000626">
    <property type="entry name" value="Ubiquitin-like_dom"/>
</dbReference>
<accession>A0A4S4KV54</accession>
<evidence type="ECO:0000256" key="2">
    <source>
        <dbReference type="SAM" id="SignalP"/>
    </source>
</evidence>
<dbReference type="Gene3D" id="3.10.20.90">
    <property type="entry name" value="Phosphatidylinositol 3-kinase Catalytic Subunit, Chain A, domain 1"/>
    <property type="match status" value="1"/>
</dbReference>
<evidence type="ECO:0000256" key="1">
    <source>
        <dbReference type="SAM" id="MobiDB-lite"/>
    </source>
</evidence>
<dbReference type="SUPFAM" id="SSF54236">
    <property type="entry name" value="Ubiquitin-like"/>
    <property type="match status" value="1"/>
</dbReference>
<dbReference type="CDD" id="cd17039">
    <property type="entry name" value="Ubl_ubiquitin_like"/>
    <property type="match status" value="1"/>
</dbReference>
<dbReference type="GO" id="GO:0006409">
    <property type="term" value="P:tRNA export from nucleus"/>
    <property type="evidence" value="ECO:0007669"/>
    <property type="project" value="TreeGrafter"/>
</dbReference>
<feature type="compositionally biased region" description="Polar residues" evidence="1">
    <location>
        <begin position="922"/>
        <end position="937"/>
    </location>
</feature>
<keyword evidence="5" id="KW-1185">Reference proteome</keyword>
<feature type="domain" description="Ubiquitin-like" evidence="3">
    <location>
        <begin position="56"/>
        <end position="109"/>
    </location>
</feature>
<dbReference type="SMART" id="SM00213">
    <property type="entry name" value="UBQ"/>
    <property type="match status" value="1"/>
</dbReference>
<name>A0A4S4KV54_9APHY</name>
<dbReference type="PROSITE" id="PS50053">
    <property type="entry name" value="UBIQUITIN_2"/>
    <property type="match status" value="1"/>
</dbReference>
<dbReference type="InterPro" id="IPR051177">
    <property type="entry name" value="CIK-Related_Protein"/>
</dbReference>
<dbReference type="GO" id="GO:0005737">
    <property type="term" value="C:cytoplasm"/>
    <property type="evidence" value="ECO:0007669"/>
    <property type="project" value="TreeGrafter"/>
</dbReference>
<evidence type="ECO:0000313" key="4">
    <source>
        <dbReference type="EMBL" id="THH02575.1"/>
    </source>
</evidence>
<organism evidence="4 5">
    <name type="scientific">Hermanssonia centrifuga</name>
    <dbReference type="NCBI Taxonomy" id="98765"/>
    <lineage>
        <taxon>Eukaryota</taxon>
        <taxon>Fungi</taxon>
        <taxon>Dikarya</taxon>
        <taxon>Basidiomycota</taxon>
        <taxon>Agaricomycotina</taxon>
        <taxon>Agaricomycetes</taxon>
        <taxon>Polyporales</taxon>
        <taxon>Meruliaceae</taxon>
        <taxon>Hermanssonia</taxon>
    </lineage>
</organism>